<evidence type="ECO:0008006" key="3">
    <source>
        <dbReference type="Google" id="ProtNLM"/>
    </source>
</evidence>
<dbReference type="EMBL" id="JABFAC010237167">
    <property type="protein sequence ID" value="MBA0634166.1"/>
    <property type="molecule type" value="Genomic_DNA"/>
</dbReference>
<organism evidence="1 2">
    <name type="scientific">Gossypium davidsonii</name>
    <name type="common">Davidson's cotton</name>
    <name type="synonym">Gossypium klotzschianum subsp. davidsonii</name>
    <dbReference type="NCBI Taxonomy" id="34287"/>
    <lineage>
        <taxon>Eukaryota</taxon>
        <taxon>Viridiplantae</taxon>
        <taxon>Streptophyta</taxon>
        <taxon>Embryophyta</taxon>
        <taxon>Tracheophyta</taxon>
        <taxon>Spermatophyta</taxon>
        <taxon>Magnoliopsida</taxon>
        <taxon>eudicotyledons</taxon>
        <taxon>Gunneridae</taxon>
        <taxon>Pentapetalae</taxon>
        <taxon>rosids</taxon>
        <taxon>malvids</taxon>
        <taxon>Malvales</taxon>
        <taxon>Malvaceae</taxon>
        <taxon>Malvoideae</taxon>
        <taxon>Gossypium</taxon>
    </lineage>
</organism>
<proteinExistence type="predicted"/>
<dbReference type="AlphaFoldDB" id="A0A7J8T8U6"/>
<comment type="caution">
    <text evidence="1">The sequence shown here is derived from an EMBL/GenBank/DDBJ whole genome shotgun (WGS) entry which is preliminary data.</text>
</comment>
<evidence type="ECO:0000313" key="2">
    <source>
        <dbReference type="Proteomes" id="UP000593561"/>
    </source>
</evidence>
<evidence type="ECO:0000313" key="1">
    <source>
        <dbReference type="EMBL" id="MBA0634166.1"/>
    </source>
</evidence>
<feature type="non-terminal residue" evidence="1">
    <location>
        <position position="135"/>
    </location>
</feature>
<gene>
    <name evidence="1" type="ORF">Godav_029487</name>
</gene>
<keyword evidence="2" id="KW-1185">Reference proteome</keyword>
<feature type="non-terminal residue" evidence="1">
    <location>
        <position position="1"/>
    </location>
</feature>
<accession>A0A7J8T8U6</accession>
<reference evidence="1 2" key="1">
    <citation type="journal article" date="2019" name="Genome Biol. Evol.">
        <title>Insights into the evolution of the New World diploid cottons (Gossypium, subgenus Houzingenia) based on genome sequencing.</title>
        <authorList>
            <person name="Grover C.E."/>
            <person name="Arick M.A. 2nd"/>
            <person name="Thrash A."/>
            <person name="Conover J.L."/>
            <person name="Sanders W.S."/>
            <person name="Peterson D.G."/>
            <person name="Frelichowski J.E."/>
            <person name="Scheffler J.A."/>
            <person name="Scheffler B.E."/>
            <person name="Wendel J.F."/>
        </authorList>
    </citation>
    <scope>NUCLEOTIDE SEQUENCE [LARGE SCALE GENOMIC DNA]</scope>
    <source>
        <strain evidence="1">27</strain>
        <tissue evidence="1">Leaf</tissue>
    </source>
</reference>
<sequence>DRSALIWSVQFADWGVVCYDLLCAIPDNIYEGRVEIGWLRDIFPEPRKDSTEVERIRYARAYILKMIGGYLMSDLSRNLAHLRWLLKLVNFRAVGEFSWGWNYSASYVGIPTVLEDIGLLLDQRPKAQVSIKYHI</sequence>
<dbReference type="Proteomes" id="UP000593561">
    <property type="component" value="Unassembled WGS sequence"/>
</dbReference>
<protein>
    <recommendedName>
        <fullName evidence="3">Aminotransferase-like plant mobile domain-containing protein</fullName>
    </recommendedName>
</protein>
<name>A0A7J8T8U6_GOSDV</name>